<comment type="similarity">
    <text evidence="1">Belongs to the HpcH/HpaI aldolase family.</text>
</comment>
<dbReference type="PANTHER" id="PTHR30502:SF0">
    <property type="entry name" value="PHOSPHOENOLPYRUVATE CARBOXYLASE FAMILY PROTEIN"/>
    <property type="match status" value="1"/>
</dbReference>
<dbReference type="FunFam" id="3.20.20.60:FF:000004">
    <property type="entry name" value="5-keto-4-deoxy-D-glucarate aldolase"/>
    <property type="match status" value="1"/>
</dbReference>
<dbReference type="InterPro" id="IPR040442">
    <property type="entry name" value="Pyrv_kinase-like_dom_sf"/>
</dbReference>
<evidence type="ECO:0000259" key="4">
    <source>
        <dbReference type="Pfam" id="PF03328"/>
    </source>
</evidence>
<sequence length="267" mass="28126">MELPVNRFRQALREGRTQIGLWCALADAYATEIGAAAGFDWVLIDGEHGPNDVRSILAQLQAVAPYPAHPVVRPVNGESDTLKPLLDAGAQTLLVPMVESVEQARRIVAATRYPPHGHRGVGAGLARASRWGRVADYVHRCHEQLCVLVQVESRAGLAALDGIAAVDGVDGVFIGAADLAADMDHPGEPGHPEVNAAVLDAFSRIQAAGKPAGALTLNEDRAREHLAAGCRFLAVGADAALLARATDALLRRFTTPEGDAPPTHGGY</sequence>
<gene>
    <name evidence="5" type="primary">rhmA</name>
    <name evidence="5" type="ORF">KBTEX_00267</name>
</gene>
<dbReference type="GO" id="GO:0010124">
    <property type="term" value="P:phenylacetate catabolic process"/>
    <property type="evidence" value="ECO:0007669"/>
    <property type="project" value="InterPro"/>
</dbReference>
<dbReference type="EMBL" id="MN079078">
    <property type="protein sequence ID" value="QEA03966.1"/>
    <property type="molecule type" value="Genomic_DNA"/>
</dbReference>
<dbReference type="PANTHER" id="PTHR30502">
    <property type="entry name" value="2-KETO-3-DEOXY-L-RHAMNONATE ALDOLASE"/>
    <property type="match status" value="1"/>
</dbReference>
<dbReference type="GO" id="GO:0106099">
    <property type="term" value="F:2-keto-3-deoxy-L-rhamnonate aldolase activity"/>
    <property type="evidence" value="ECO:0007669"/>
    <property type="project" value="UniProtKB-EC"/>
</dbReference>
<organism evidence="5">
    <name type="scientific">uncultured organism</name>
    <dbReference type="NCBI Taxonomy" id="155900"/>
    <lineage>
        <taxon>unclassified sequences</taxon>
        <taxon>environmental samples</taxon>
    </lineage>
</organism>
<dbReference type="InterPro" id="IPR015813">
    <property type="entry name" value="Pyrv/PenolPyrv_kinase-like_dom"/>
</dbReference>
<dbReference type="NCBIfam" id="TIGR02311">
    <property type="entry name" value="HpaI"/>
    <property type="match status" value="1"/>
</dbReference>
<evidence type="ECO:0000256" key="3">
    <source>
        <dbReference type="ARBA" id="ARBA00023239"/>
    </source>
</evidence>
<protein>
    <submittedName>
        <fullName evidence="5">2-keto-3-deoxy-L-rhamnonate aldolase</fullName>
        <ecNumber evidence="5">4.1.2.53</ecNumber>
    </submittedName>
</protein>
<dbReference type="Gene3D" id="3.20.20.60">
    <property type="entry name" value="Phosphoenolpyruvate-binding domains"/>
    <property type="match status" value="1"/>
</dbReference>
<dbReference type="InterPro" id="IPR012689">
    <property type="entry name" value="HpaI"/>
</dbReference>
<dbReference type="SUPFAM" id="SSF51621">
    <property type="entry name" value="Phosphoenolpyruvate/pyruvate domain"/>
    <property type="match status" value="1"/>
</dbReference>
<evidence type="ECO:0000256" key="2">
    <source>
        <dbReference type="ARBA" id="ARBA00022723"/>
    </source>
</evidence>
<reference evidence="5" key="1">
    <citation type="submission" date="2019-06" db="EMBL/GenBank/DDBJ databases">
        <authorList>
            <person name="Murdoch R.W."/>
            <person name="Fathepure B."/>
        </authorList>
    </citation>
    <scope>NUCLEOTIDE SEQUENCE</scope>
</reference>
<dbReference type="InterPro" id="IPR005000">
    <property type="entry name" value="Aldolase/citrate-lyase_domain"/>
</dbReference>
<feature type="domain" description="HpcH/HpaI aldolase/citrate lyase" evidence="4">
    <location>
        <begin position="18"/>
        <end position="244"/>
    </location>
</feature>
<dbReference type="AlphaFoldDB" id="A0A5B8R5Y1"/>
<dbReference type="InterPro" id="IPR050251">
    <property type="entry name" value="HpcH-HpaI_aldolase"/>
</dbReference>
<dbReference type="Pfam" id="PF03328">
    <property type="entry name" value="HpcH_HpaI"/>
    <property type="match status" value="1"/>
</dbReference>
<keyword evidence="3 5" id="KW-0456">Lyase</keyword>
<dbReference type="EC" id="4.1.2.53" evidence="5"/>
<keyword evidence="2" id="KW-0479">Metal-binding</keyword>
<dbReference type="GO" id="GO:0046872">
    <property type="term" value="F:metal ion binding"/>
    <property type="evidence" value="ECO:0007669"/>
    <property type="project" value="UniProtKB-KW"/>
</dbReference>
<name>A0A5B8R5Y1_9ZZZZ</name>
<proteinExistence type="inferred from homology"/>
<accession>A0A5B8R5Y1</accession>
<evidence type="ECO:0000256" key="1">
    <source>
        <dbReference type="ARBA" id="ARBA00005568"/>
    </source>
</evidence>
<evidence type="ECO:0000313" key="5">
    <source>
        <dbReference type="EMBL" id="QEA03966.1"/>
    </source>
</evidence>